<evidence type="ECO:0000313" key="2">
    <source>
        <dbReference type="EMBL" id="QTF06609.1"/>
    </source>
</evidence>
<reference evidence="2 3" key="1">
    <citation type="submission" date="2020-03" db="EMBL/GenBank/DDBJ databases">
        <authorList>
            <person name="Bakhshi Ganjeh M."/>
        </authorList>
    </citation>
    <scope>NUCLEOTIDE SEQUENCE [LARGE SCALE GENOMIC DNA]</scope>
    <source>
        <strain evidence="3">Iran 50</strain>
    </source>
</reference>
<feature type="domain" description="DUF7480" evidence="1">
    <location>
        <begin position="35"/>
        <end position="126"/>
    </location>
</feature>
<organism evidence="2 3">
    <name type="scientific">Brenneria izadpanahii</name>
    <dbReference type="NCBI Taxonomy" id="2722756"/>
    <lineage>
        <taxon>Bacteria</taxon>
        <taxon>Pseudomonadati</taxon>
        <taxon>Pseudomonadota</taxon>
        <taxon>Gammaproteobacteria</taxon>
        <taxon>Enterobacterales</taxon>
        <taxon>Pectobacteriaceae</taxon>
        <taxon>Brenneria</taxon>
    </lineage>
</organism>
<sequence length="141" mass="15876">MTILNKSVISLIILLSGCTLGDNLEHRYTKETLIPAHMRNSDVCLSLPIQSNETVVSAITYNIENPLEQVIFPSDKQPKSGLFCILPSEFKFKMGQKYLTQIEVNIRADGEDKKSTRKAYVSTFQVVLKGDSFNIIQTVHK</sequence>
<protein>
    <recommendedName>
        <fullName evidence="1">DUF7480 domain-containing protein</fullName>
    </recommendedName>
</protein>
<dbReference type="EMBL" id="CP050854">
    <property type="protein sequence ID" value="QTF06609.1"/>
    <property type="molecule type" value="Genomic_DNA"/>
</dbReference>
<dbReference type="Pfam" id="PF24295">
    <property type="entry name" value="DUF7480"/>
    <property type="match status" value="1"/>
</dbReference>
<name>A0ABX7UME9_9GAMM</name>
<accession>A0ABX7UME9</accession>
<evidence type="ECO:0000259" key="1">
    <source>
        <dbReference type="Pfam" id="PF24295"/>
    </source>
</evidence>
<dbReference type="NCBIfam" id="NF045617">
    <property type="entry name" value="mostly_LP"/>
    <property type="match status" value="1"/>
</dbReference>
<dbReference type="RefSeq" id="WP_208229282.1">
    <property type="nucleotide sequence ID" value="NZ_CP050854.1"/>
</dbReference>
<gene>
    <name evidence="2" type="ORF">HC231_00665</name>
</gene>
<dbReference type="Proteomes" id="UP000671960">
    <property type="component" value="Chromosome"/>
</dbReference>
<dbReference type="PROSITE" id="PS51257">
    <property type="entry name" value="PROKAR_LIPOPROTEIN"/>
    <property type="match status" value="1"/>
</dbReference>
<dbReference type="InterPro" id="IPR054657">
    <property type="entry name" value="T6SS_periplasmic_put"/>
</dbReference>
<dbReference type="InterPro" id="IPR055903">
    <property type="entry name" value="DUF7480"/>
</dbReference>
<proteinExistence type="predicted"/>
<keyword evidence="3" id="KW-1185">Reference proteome</keyword>
<evidence type="ECO:0000313" key="3">
    <source>
        <dbReference type="Proteomes" id="UP000671960"/>
    </source>
</evidence>